<evidence type="ECO:0000256" key="1">
    <source>
        <dbReference type="ARBA" id="ARBA00006227"/>
    </source>
</evidence>
<feature type="coiled-coil region" evidence="4">
    <location>
        <begin position="103"/>
        <end position="192"/>
    </location>
</feature>
<dbReference type="SUPFAM" id="SSF52161">
    <property type="entry name" value="Ribosomal protein L13"/>
    <property type="match status" value="1"/>
</dbReference>
<gene>
    <name evidence="6" type="ORF">FOZ63_005958</name>
</gene>
<dbReference type="InterPro" id="IPR005822">
    <property type="entry name" value="Ribosomal_uL13"/>
</dbReference>
<dbReference type="PANTHER" id="PTHR11545">
    <property type="entry name" value="RIBOSOMAL PROTEIN L13"/>
    <property type="match status" value="1"/>
</dbReference>
<evidence type="ECO:0000256" key="2">
    <source>
        <dbReference type="ARBA" id="ARBA00022980"/>
    </source>
</evidence>
<evidence type="ECO:0000313" key="7">
    <source>
        <dbReference type="Proteomes" id="UP000553632"/>
    </source>
</evidence>
<dbReference type="Gene3D" id="3.90.1180.10">
    <property type="entry name" value="Ribosomal protein L13"/>
    <property type="match status" value="1"/>
</dbReference>
<feature type="region of interest" description="Disordered" evidence="5">
    <location>
        <begin position="694"/>
        <end position="719"/>
    </location>
</feature>
<evidence type="ECO:0000256" key="5">
    <source>
        <dbReference type="SAM" id="MobiDB-lite"/>
    </source>
</evidence>
<dbReference type="EMBL" id="JABANO010011772">
    <property type="protein sequence ID" value="KAF4742914.1"/>
    <property type="molecule type" value="Genomic_DNA"/>
</dbReference>
<dbReference type="GO" id="GO:0005762">
    <property type="term" value="C:mitochondrial large ribosomal subunit"/>
    <property type="evidence" value="ECO:0007669"/>
    <property type="project" value="TreeGrafter"/>
</dbReference>
<organism evidence="6 7">
    <name type="scientific">Perkinsus olseni</name>
    <name type="common">Perkinsus atlanticus</name>
    <dbReference type="NCBI Taxonomy" id="32597"/>
    <lineage>
        <taxon>Eukaryota</taxon>
        <taxon>Sar</taxon>
        <taxon>Alveolata</taxon>
        <taxon>Perkinsozoa</taxon>
        <taxon>Perkinsea</taxon>
        <taxon>Perkinsida</taxon>
        <taxon>Perkinsidae</taxon>
        <taxon>Perkinsus</taxon>
    </lineage>
</organism>
<evidence type="ECO:0000313" key="6">
    <source>
        <dbReference type="EMBL" id="KAF4742914.1"/>
    </source>
</evidence>
<comment type="caution">
    <text evidence="6">The sequence shown here is derived from an EMBL/GenBank/DDBJ whole genome shotgun (WGS) entry which is preliminary data.</text>
</comment>
<evidence type="ECO:0000256" key="3">
    <source>
        <dbReference type="ARBA" id="ARBA00023274"/>
    </source>
</evidence>
<keyword evidence="4" id="KW-0175">Coiled coil</keyword>
<dbReference type="GO" id="GO:0006412">
    <property type="term" value="P:translation"/>
    <property type="evidence" value="ECO:0007669"/>
    <property type="project" value="InterPro"/>
</dbReference>
<keyword evidence="7" id="KW-1185">Reference proteome</keyword>
<dbReference type="CDD" id="cd00392">
    <property type="entry name" value="Ribosomal_L13"/>
    <property type="match status" value="1"/>
</dbReference>
<keyword evidence="3" id="KW-0687">Ribonucleoprotein</keyword>
<comment type="similarity">
    <text evidence="1">Belongs to the universal ribosomal protein uL13 family.</text>
</comment>
<protein>
    <submittedName>
        <fullName evidence="6">Uncharacterized protein</fullName>
    </submittedName>
</protein>
<feature type="compositionally biased region" description="Basic and acidic residues" evidence="5">
    <location>
        <begin position="703"/>
        <end position="712"/>
    </location>
</feature>
<dbReference type="Pfam" id="PF00572">
    <property type="entry name" value="Ribosomal_L13"/>
    <property type="match status" value="1"/>
</dbReference>
<keyword evidence="2" id="KW-0689">Ribosomal protein</keyword>
<dbReference type="Proteomes" id="UP000553632">
    <property type="component" value="Unassembled WGS sequence"/>
</dbReference>
<dbReference type="HAMAP" id="MF_01366">
    <property type="entry name" value="Ribosomal_uL13"/>
    <property type="match status" value="1"/>
</dbReference>
<accession>A0A7J6TC93</accession>
<dbReference type="InterPro" id="IPR036899">
    <property type="entry name" value="Ribosomal_uL13_sf"/>
</dbReference>
<sequence length="719" mass="80743">MSSDKSSSDGDLEFMTTFTEVDHVRSPTPLSTPSTPESLENRPSAGQRLIDDTEEVPTDPIPDASPTLNFFLEEGDGPFPSAGDSATMELVKGATPSFDEGQILQLTEERDDARRRLEALKNTKTRLVDRVASLTELTNRLQRELEETRATLTREAMNSAEVVVLREQLGLAQEEAQKARKAVKRLPAAEEELTLLRHASREFQEALASRSEECSRLRAEVSLTKKKMSKMVARNAELDAAHEKSQTLAADQRMLQEKLAYALAVIRRRDAECQALRRMASRIQAGMLHYTEESLSALGETNRRIQEVSEDINGDRVQVGFPNAQLFDAVVDYSLAKVEVERLQEAKARMAARGGSGVKSLDNSIRRALTECEEAEGALSMAVLRADREEIRSLSRSLLASLLASKKARECPPRVVQTIRATVARIWVEFITDWLTGPASFHVMFRVGRVLRKQTLLGKHQRRVHGAYVESSFHHGDIDPLKPKFQWVAEPFKPKNMPTISPAAQPHTSLRAITHEDEEGKGRFHIIDAAGLSIGRLSQFIVRLLTGKYRVDYRCMDNNRSDSVIVVNAILARFVGHTWDTKIYRSWRTRKHDPLGAKIVTAKHLMFHNPALPLNLCIRRMLPSTLVRTVMTRRLYIYPGAIHPHWGIPQVVVPRPTPPPVSDPVFTVTRPLNDTSITVRERRATVARMRLLQTAQSNRRRKEATSKRKADLKAAAAQA</sequence>
<dbReference type="GO" id="GO:0003735">
    <property type="term" value="F:structural constituent of ribosome"/>
    <property type="evidence" value="ECO:0007669"/>
    <property type="project" value="InterPro"/>
</dbReference>
<reference evidence="6 7" key="1">
    <citation type="submission" date="2020-04" db="EMBL/GenBank/DDBJ databases">
        <title>Perkinsus olseni comparative genomics.</title>
        <authorList>
            <person name="Bogema D.R."/>
        </authorList>
    </citation>
    <scope>NUCLEOTIDE SEQUENCE [LARGE SCALE GENOMIC DNA]</scope>
    <source>
        <strain evidence="6 7">ATCC PRA-207</strain>
    </source>
</reference>
<dbReference type="AlphaFoldDB" id="A0A7J6TC93"/>
<evidence type="ECO:0000256" key="4">
    <source>
        <dbReference type="SAM" id="Coils"/>
    </source>
</evidence>
<feature type="region of interest" description="Disordered" evidence="5">
    <location>
        <begin position="1"/>
        <end position="61"/>
    </location>
</feature>
<dbReference type="PANTHER" id="PTHR11545:SF41">
    <property type="entry name" value="50S RIBOSOMAL PROTEIN L13, CHLOROPLASTIC"/>
    <property type="match status" value="1"/>
</dbReference>
<dbReference type="GO" id="GO:0003729">
    <property type="term" value="F:mRNA binding"/>
    <property type="evidence" value="ECO:0007669"/>
    <property type="project" value="TreeGrafter"/>
</dbReference>
<dbReference type="GO" id="GO:0017148">
    <property type="term" value="P:negative regulation of translation"/>
    <property type="evidence" value="ECO:0007669"/>
    <property type="project" value="TreeGrafter"/>
</dbReference>
<proteinExistence type="inferred from homology"/>
<name>A0A7J6TC93_PEROL</name>
<feature type="compositionally biased region" description="Low complexity" evidence="5">
    <location>
        <begin position="26"/>
        <end position="38"/>
    </location>
</feature>